<dbReference type="SUPFAM" id="SSF88713">
    <property type="entry name" value="Glycoside hydrolase/deacetylase"/>
    <property type="match status" value="1"/>
</dbReference>
<dbReference type="EMBL" id="JACJVQ010000005">
    <property type="protein sequence ID" value="MBB6633991.1"/>
    <property type="molecule type" value="Genomic_DNA"/>
</dbReference>
<dbReference type="InterPro" id="IPR002509">
    <property type="entry name" value="NODB_dom"/>
</dbReference>
<dbReference type="GO" id="GO:0016020">
    <property type="term" value="C:membrane"/>
    <property type="evidence" value="ECO:0007669"/>
    <property type="project" value="TreeGrafter"/>
</dbReference>
<dbReference type="RefSeq" id="WP_185119192.1">
    <property type="nucleotide sequence ID" value="NZ_JACJVQ010000005.1"/>
</dbReference>
<keyword evidence="2" id="KW-0378">Hydrolase</keyword>
<name>A0A841SYZ5_9BACL</name>
<dbReference type="Proteomes" id="UP000535838">
    <property type="component" value="Unassembled WGS sequence"/>
</dbReference>
<organism evidence="4 5">
    <name type="scientific">Cohnella thailandensis</name>
    <dbReference type="NCBI Taxonomy" id="557557"/>
    <lineage>
        <taxon>Bacteria</taxon>
        <taxon>Bacillati</taxon>
        <taxon>Bacillota</taxon>
        <taxon>Bacilli</taxon>
        <taxon>Bacillales</taxon>
        <taxon>Paenibacillaceae</taxon>
        <taxon>Cohnella</taxon>
    </lineage>
</organism>
<evidence type="ECO:0000259" key="3">
    <source>
        <dbReference type="Pfam" id="PF01522"/>
    </source>
</evidence>
<dbReference type="Pfam" id="PF01522">
    <property type="entry name" value="Polysacc_deac_1"/>
    <property type="match status" value="1"/>
</dbReference>
<dbReference type="Gene3D" id="3.20.20.370">
    <property type="entry name" value="Glycoside hydrolase/deacetylase"/>
    <property type="match status" value="1"/>
</dbReference>
<dbReference type="InterPro" id="IPR050248">
    <property type="entry name" value="Polysacc_deacetylase_ArnD"/>
</dbReference>
<dbReference type="PANTHER" id="PTHR10587">
    <property type="entry name" value="GLYCOSYL TRANSFERASE-RELATED"/>
    <property type="match status" value="1"/>
</dbReference>
<evidence type="ECO:0000313" key="5">
    <source>
        <dbReference type="Proteomes" id="UP000535838"/>
    </source>
</evidence>
<evidence type="ECO:0000256" key="1">
    <source>
        <dbReference type="ARBA" id="ARBA00022723"/>
    </source>
</evidence>
<dbReference type="GO" id="GO:0005975">
    <property type="term" value="P:carbohydrate metabolic process"/>
    <property type="evidence" value="ECO:0007669"/>
    <property type="project" value="InterPro"/>
</dbReference>
<dbReference type="GO" id="GO:0046872">
    <property type="term" value="F:metal ion binding"/>
    <property type="evidence" value="ECO:0007669"/>
    <property type="project" value="UniProtKB-KW"/>
</dbReference>
<evidence type="ECO:0000313" key="4">
    <source>
        <dbReference type="EMBL" id="MBB6633991.1"/>
    </source>
</evidence>
<proteinExistence type="predicted"/>
<feature type="domain" description="NodB homology" evidence="3">
    <location>
        <begin position="13"/>
        <end position="132"/>
    </location>
</feature>
<keyword evidence="5" id="KW-1185">Reference proteome</keyword>
<protein>
    <submittedName>
        <fullName evidence="4">Polysaccharide deacetylase family protein</fullName>
    </submittedName>
</protein>
<reference evidence="4 5" key="1">
    <citation type="submission" date="2020-08" db="EMBL/GenBank/DDBJ databases">
        <title>Cohnella phylogeny.</title>
        <authorList>
            <person name="Dunlap C."/>
        </authorList>
    </citation>
    <scope>NUCLEOTIDE SEQUENCE [LARGE SCALE GENOMIC DNA]</scope>
    <source>
        <strain evidence="4 5">DSM 25241</strain>
    </source>
</reference>
<dbReference type="CDD" id="cd10967">
    <property type="entry name" value="CE4_GLA_like_6s"/>
    <property type="match status" value="1"/>
</dbReference>
<evidence type="ECO:0000256" key="2">
    <source>
        <dbReference type="ARBA" id="ARBA00022801"/>
    </source>
</evidence>
<dbReference type="InterPro" id="IPR011330">
    <property type="entry name" value="Glyco_hydro/deAcase_b/a-brl"/>
</dbReference>
<comment type="caution">
    <text evidence="4">The sequence shown here is derived from an EMBL/GenBank/DDBJ whole genome shotgun (WGS) entry which is preliminary data.</text>
</comment>
<sequence length="274" mass="31225">MNKVLLCFPGGRHKALTMSYDDGRSADRRLVEVFNRNGIKGTFHLNSGLLGTDDRIAEEEARSLYSGHEVSAHTVTHPTIARCPNETIVHEVMEDRRRLESIVGYAVRGMSYPNGSYDRRIQAMLPGLGIEYARVVPSTGQFGLPDDWLEWKPTCHHNGDLMELAETFVGLHKRQYLYLMYVWGHSYEFDNDGNWEQIERFCSYVGGREEIWYATNIEIVDYVKAYGQLKFAASLDFVHNPTARSVWLSANGRIVEVKSGETKELTESRDLNPA</sequence>
<keyword evidence="1" id="KW-0479">Metal-binding</keyword>
<gene>
    <name evidence="4" type="ORF">H7B67_07710</name>
</gene>
<dbReference type="PANTHER" id="PTHR10587:SF133">
    <property type="entry name" value="CHITIN DEACETYLASE 1-RELATED"/>
    <property type="match status" value="1"/>
</dbReference>
<accession>A0A841SYZ5</accession>
<dbReference type="AlphaFoldDB" id="A0A841SYZ5"/>
<dbReference type="GO" id="GO:0016810">
    <property type="term" value="F:hydrolase activity, acting on carbon-nitrogen (but not peptide) bonds"/>
    <property type="evidence" value="ECO:0007669"/>
    <property type="project" value="InterPro"/>
</dbReference>